<feature type="region of interest" description="Disordered" evidence="1">
    <location>
        <begin position="87"/>
        <end position="134"/>
    </location>
</feature>
<feature type="compositionally biased region" description="Basic residues" evidence="1">
    <location>
        <begin position="115"/>
        <end position="129"/>
    </location>
</feature>
<reference evidence="2" key="1">
    <citation type="journal article" date="2020" name="Stud. Mycol.">
        <title>101 Dothideomycetes genomes: a test case for predicting lifestyles and emergence of pathogens.</title>
        <authorList>
            <person name="Haridas S."/>
            <person name="Albert R."/>
            <person name="Binder M."/>
            <person name="Bloem J."/>
            <person name="Labutti K."/>
            <person name="Salamov A."/>
            <person name="Andreopoulos B."/>
            <person name="Baker S."/>
            <person name="Barry K."/>
            <person name="Bills G."/>
            <person name="Bluhm B."/>
            <person name="Cannon C."/>
            <person name="Castanera R."/>
            <person name="Culley D."/>
            <person name="Daum C."/>
            <person name="Ezra D."/>
            <person name="Gonzalez J."/>
            <person name="Henrissat B."/>
            <person name="Kuo A."/>
            <person name="Liang C."/>
            <person name="Lipzen A."/>
            <person name="Lutzoni F."/>
            <person name="Magnuson J."/>
            <person name="Mondo S."/>
            <person name="Nolan M."/>
            <person name="Ohm R."/>
            <person name="Pangilinan J."/>
            <person name="Park H.-J."/>
            <person name="Ramirez L."/>
            <person name="Alfaro M."/>
            <person name="Sun H."/>
            <person name="Tritt A."/>
            <person name="Yoshinaga Y."/>
            <person name="Zwiers L.-H."/>
            <person name="Turgeon B."/>
            <person name="Goodwin S."/>
            <person name="Spatafora J."/>
            <person name="Crous P."/>
            <person name="Grigoriev I."/>
        </authorList>
    </citation>
    <scope>NUCLEOTIDE SEQUENCE</scope>
    <source>
        <strain evidence="2">CBS 116005</strain>
    </source>
</reference>
<accession>A0A6G1LFV9</accession>
<name>A0A6G1LFV9_9PEZI</name>
<sequence>MPNDIYRWQEGGGLVHHCPICEQPLTNPNSRTKCLGQHVEWCKRYHTQLFKKGSSSECAPCRKSDEQHIKRHRDIAELLRQLDELQEQQTAPQTPKPLPERRQSTAYTPSPLSKKERKAANKAKKHAANRPKAITTAQVDFVENALHPPNDDLDEAAREAELLGDPDIKLNMYFHKGTSNSREVRHRHLTRKNSSQSEDDEIELDTALNALNVPKPENVKTEAQRKIVVAIRTAVKDDLTTLQRETEEIGMRKAGFWRWASRKAYNRLVAHGRIWADKTEQMDATRRKDSAISAQEEGGEVYGQEAEPNEDTGMEIDTESISKRAKAVALPPVVPATDLSDGRLNTSPKAATLSITTSSTRSNTPAAGNPWTTVGKVETPKTPASTFTLKLSTNGGLSQFHAAPKKNTFSSLSSDFRDADQDH</sequence>
<evidence type="ECO:0000256" key="1">
    <source>
        <dbReference type="SAM" id="MobiDB-lite"/>
    </source>
</evidence>
<proteinExistence type="predicted"/>
<dbReference type="OrthoDB" id="3642840at2759"/>
<feature type="compositionally biased region" description="Polar residues" evidence="1">
    <location>
        <begin position="355"/>
        <end position="372"/>
    </location>
</feature>
<protein>
    <submittedName>
        <fullName evidence="2">Uncharacterized protein</fullName>
    </submittedName>
</protein>
<dbReference type="AlphaFoldDB" id="A0A6G1LFV9"/>
<feature type="region of interest" description="Disordered" evidence="1">
    <location>
        <begin position="355"/>
        <end position="379"/>
    </location>
</feature>
<organism evidence="2 3">
    <name type="scientific">Teratosphaeria nubilosa</name>
    <dbReference type="NCBI Taxonomy" id="161662"/>
    <lineage>
        <taxon>Eukaryota</taxon>
        <taxon>Fungi</taxon>
        <taxon>Dikarya</taxon>
        <taxon>Ascomycota</taxon>
        <taxon>Pezizomycotina</taxon>
        <taxon>Dothideomycetes</taxon>
        <taxon>Dothideomycetidae</taxon>
        <taxon>Mycosphaerellales</taxon>
        <taxon>Teratosphaeriaceae</taxon>
        <taxon>Teratosphaeria</taxon>
    </lineage>
</organism>
<feature type="region of interest" description="Disordered" evidence="1">
    <location>
        <begin position="181"/>
        <end position="200"/>
    </location>
</feature>
<evidence type="ECO:0000313" key="3">
    <source>
        <dbReference type="Proteomes" id="UP000799436"/>
    </source>
</evidence>
<dbReference type="Proteomes" id="UP000799436">
    <property type="component" value="Unassembled WGS sequence"/>
</dbReference>
<dbReference type="EMBL" id="ML995819">
    <property type="protein sequence ID" value="KAF2771459.1"/>
    <property type="molecule type" value="Genomic_DNA"/>
</dbReference>
<feature type="region of interest" description="Disordered" evidence="1">
    <location>
        <begin position="397"/>
        <end position="423"/>
    </location>
</feature>
<gene>
    <name evidence="2" type="ORF">EJ03DRAFT_372806</name>
</gene>
<evidence type="ECO:0000313" key="2">
    <source>
        <dbReference type="EMBL" id="KAF2771459.1"/>
    </source>
</evidence>
<feature type="region of interest" description="Disordered" evidence="1">
    <location>
        <begin position="292"/>
        <end position="311"/>
    </location>
</feature>
<keyword evidence="3" id="KW-1185">Reference proteome</keyword>